<evidence type="ECO:0000313" key="2">
    <source>
        <dbReference type="EnsemblPlants" id="Zm00001eb113500_P001"/>
    </source>
</evidence>
<sequence length="107" mass="11644">MHARQLWTKASALPTVTTAVVPRARTPARCRWEPCEAEIRVAVPELHASSLPRSTRRTAKRRASATHASSLLSSLLGRDATETDGTTAGPRRPTAKWATIPHTRVVA</sequence>
<dbReference type="Proteomes" id="UP000007305">
    <property type="component" value="Chromosome 2"/>
</dbReference>
<proteinExistence type="predicted"/>
<reference evidence="2" key="3">
    <citation type="submission" date="2021-05" db="UniProtKB">
        <authorList>
            <consortium name="EnsemblPlants"/>
        </authorList>
    </citation>
    <scope>IDENTIFICATION</scope>
    <source>
        <strain evidence="2">cv. B73</strain>
    </source>
</reference>
<reference evidence="2" key="2">
    <citation type="submission" date="2019-07" db="EMBL/GenBank/DDBJ databases">
        <authorList>
            <person name="Seetharam A."/>
            <person name="Woodhouse M."/>
            <person name="Cannon E."/>
        </authorList>
    </citation>
    <scope>NUCLEOTIDE SEQUENCE [LARGE SCALE GENOMIC DNA]</scope>
    <source>
        <strain evidence="2">cv. B73</strain>
    </source>
</reference>
<evidence type="ECO:0000313" key="3">
    <source>
        <dbReference type="Proteomes" id="UP000007305"/>
    </source>
</evidence>
<accession>A0A804MUZ6</accession>
<dbReference type="AlphaFoldDB" id="A0A804MUZ6"/>
<keyword evidence="3" id="KW-1185">Reference proteome</keyword>
<dbReference type="InParanoid" id="A0A804MUZ6"/>
<reference evidence="3" key="1">
    <citation type="submission" date="2015-12" db="EMBL/GenBank/DDBJ databases">
        <title>Update maize B73 reference genome by single molecule sequencing technologies.</title>
        <authorList>
            <consortium name="Maize Genome Sequencing Project"/>
            <person name="Ware D."/>
        </authorList>
    </citation>
    <scope>NUCLEOTIDE SEQUENCE [LARGE SCALE GENOMIC DNA]</scope>
    <source>
        <strain evidence="3">cv. B73</strain>
    </source>
</reference>
<organism evidence="2 3">
    <name type="scientific">Zea mays</name>
    <name type="common">Maize</name>
    <dbReference type="NCBI Taxonomy" id="4577"/>
    <lineage>
        <taxon>Eukaryota</taxon>
        <taxon>Viridiplantae</taxon>
        <taxon>Streptophyta</taxon>
        <taxon>Embryophyta</taxon>
        <taxon>Tracheophyta</taxon>
        <taxon>Spermatophyta</taxon>
        <taxon>Magnoliopsida</taxon>
        <taxon>Liliopsida</taxon>
        <taxon>Poales</taxon>
        <taxon>Poaceae</taxon>
        <taxon>PACMAD clade</taxon>
        <taxon>Panicoideae</taxon>
        <taxon>Andropogonodae</taxon>
        <taxon>Andropogoneae</taxon>
        <taxon>Tripsacinae</taxon>
        <taxon>Zea</taxon>
    </lineage>
</organism>
<evidence type="ECO:0000256" key="1">
    <source>
        <dbReference type="SAM" id="MobiDB-lite"/>
    </source>
</evidence>
<protein>
    <submittedName>
        <fullName evidence="2">Uncharacterized protein</fullName>
    </submittedName>
</protein>
<dbReference type="EnsemblPlants" id="Zm00001eb113500_T001">
    <property type="protein sequence ID" value="Zm00001eb113500_P001"/>
    <property type="gene ID" value="Zm00001eb113500"/>
</dbReference>
<feature type="region of interest" description="Disordered" evidence="1">
    <location>
        <begin position="48"/>
        <end position="107"/>
    </location>
</feature>
<feature type="compositionally biased region" description="Low complexity" evidence="1">
    <location>
        <begin position="65"/>
        <end position="76"/>
    </location>
</feature>
<dbReference type="Gramene" id="Zm00001eb113500_T001">
    <property type="protein sequence ID" value="Zm00001eb113500_P001"/>
    <property type="gene ID" value="Zm00001eb113500"/>
</dbReference>
<name>A0A804MUZ6_MAIZE</name>
<feature type="compositionally biased region" description="Basic residues" evidence="1">
    <location>
        <begin position="54"/>
        <end position="64"/>
    </location>
</feature>